<reference evidence="10 11" key="1">
    <citation type="submission" date="2019-06" db="EMBL/GenBank/DDBJ databases">
        <authorList>
            <person name="Rodrigo-Torres L."/>
            <person name="Arahal R. D."/>
            <person name="Lucena T."/>
        </authorList>
    </citation>
    <scope>NUCLEOTIDE SEQUENCE [LARGE SCALE GENOMIC DNA]</scope>
    <source>
        <strain evidence="10 11">SW08-7</strain>
    </source>
</reference>
<feature type="transmembrane region" description="Helical" evidence="8">
    <location>
        <begin position="24"/>
        <end position="48"/>
    </location>
</feature>
<feature type="transmembrane region" description="Helical" evidence="8">
    <location>
        <begin position="106"/>
        <end position="126"/>
    </location>
</feature>
<evidence type="ECO:0000313" key="11">
    <source>
        <dbReference type="Proteomes" id="UP000401717"/>
    </source>
</evidence>
<evidence type="ECO:0000256" key="1">
    <source>
        <dbReference type="ARBA" id="ARBA00004651"/>
    </source>
</evidence>
<evidence type="ECO:0000313" key="10">
    <source>
        <dbReference type="EMBL" id="VUF13918.1"/>
    </source>
</evidence>
<dbReference type="InterPro" id="IPR000522">
    <property type="entry name" value="ABC_transptr_permease_BtuC"/>
</dbReference>
<evidence type="ECO:0000256" key="4">
    <source>
        <dbReference type="ARBA" id="ARBA00022475"/>
    </source>
</evidence>
<dbReference type="GO" id="GO:0022857">
    <property type="term" value="F:transmembrane transporter activity"/>
    <property type="evidence" value="ECO:0007669"/>
    <property type="project" value="InterPro"/>
</dbReference>
<dbReference type="EMBL" id="BPQI01000149">
    <property type="protein sequence ID" value="GJD58433.1"/>
    <property type="molecule type" value="Genomic_DNA"/>
</dbReference>
<evidence type="ECO:0000256" key="6">
    <source>
        <dbReference type="ARBA" id="ARBA00022989"/>
    </source>
</evidence>
<dbReference type="PANTHER" id="PTHR30472:SF25">
    <property type="entry name" value="ABC TRANSPORTER PERMEASE PROTEIN MJ0876-RELATED"/>
    <property type="match status" value="1"/>
</dbReference>
<keyword evidence="4" id="KW-1003">Cell membrane</keyword>
<name>A0A564G1T8_9HYPH</name>
<keyword evidence="6 8" id="KW-1133">Transmembrane helix</keyword>
<dbReference type="PANTHER" id="PTHR30472">
    <property type="entry name" value="FERRIC ENTEROBACTIN TRANSPORT SYSTEM PERMEASE PROTEIN"/>
    <property type="match status" value="1"/>
</dbReference>
<reference evidence="9" key="2">
    <citation type="journal article" date="2021" name="Front. Microbiol.">
        <title>Comprehensive Comparative Genomics and Phenotyping of Methylobacterium Species.</title>
        <authorList>
            <person name="Alessa O."/>
            <person name="Ogura Y."/>
            <person name="Fujitani Y."/>
            <person name="Takami H."/>
            <person name="Hayashi T."/>
            <person name="Sahin N."/>
            <person name="Tani A."/>
        </authorList>
    </citation>
    <scope>NUCLEOTIDE SEQUENCE</scope>
    <source>
        <strain evidence="9">DSM 22415</strain>
    </source>
</reference>
<dbReference type="OrthoDB" id="9811975at2"/>
<reference evidence="9" key="3">
    <citation type="submission" date="2021-08" db="EMBL/GenBank/DDBJ databases">
        <authorList>
            <person name="Tani A."/>
            <person name="Ola A."/>
            <person name="Ogura Y."/>
            <person name="Katsura K."/>
            <person name="Hayashi T."/>
        </authorList>
    </citation>
    <scope>NUCLEOTIDE SEQUENCE</scope>
    <source>
        <strain evidence="9">DSM 22415</strain>
    </source>
</reference>
<comment type="similarity">
    <text evidence="2">Belongs to the binding-protein-dependent transport system permease family. FecCD subfamily.</text>
</comment>
<dbReference type="Gene3D" id="1.10.3470.10">
    <property type="entry name" value="ABC transporter involved in vitamin B12 uptake, BtuC"/>
    <property type="match status" value="1"/>
</dbReference>
<dbReference type="CDD" id="cd06550">
    <property type="entry name" value="TM_ABC_iron-siderophores_like"/>
    <property type="match status" value="1"/>
</dbReference>
<sequence length="348" mass="34496">MNAPVTALASSTSRRQGAPRARRAVIALLGLATVALTLASVAIGYAPFDVPAACADLVAGRTTLPALVLWELRIPRALLGGLVGFSLGLTGAAMQGYLRNPLADPGILGISSAAALGAVIVFYGGLAASLSLALPLGGIAGAGVAALLLNALAARGSSTLGLILAGIGLSSLAGALTALALNLSPNPYAALEIVFWLMGSLSDRSLDHVLLCLPLMIVGWGLMLSTGPALDALTLGEDTAASLGIGLVSVRLRLVTGAALAVGSGVAVSGAIGFVGLAVPHLMRPLVGARPGASLLPSGLAGAVLVLAADIGVRLLATRPELKLGVVTALVGAPFLIVLLLQNRGRRA</sequence>
<evidence type="ECO:0000256" key="3">
    <source>
        <dbReference type="ARBA" id="ARBA00022448"/>
    </source>
</evidence>
<dbReference type="InterPro" id="IPR037294">
    <property type="entry name" value="ABC_BtuC-like"/>
</dbReference>
<feature type="transmembrane region" description="Helical" evidence="8">
    <location>
        <begin position="250"/>
        <end position="283"/>
    </location>
</feature>
<organism evidence="10 11">
    <name type="scientific">Methylobacterium dankookense</name>
    <dbReference type="NCBI Taxonomy" id="560405"/>
    <lineage>
        <taxon>Bacteria</taxon>
        <taxon>Pseudomonadati</taxon>
        <taxon>Pseudomonadota</taxon>
        <taxon>Alphaproteobacteria</taxon>
        <taxon>Hyphomicrobiales</taxon>
        <taxon>Methylobacteriaceae</taxon>
        <taxon>Methylobacterium</taxon>
    </lineage>
</organism>
<dbReference type="AlphaFoldDB" id="A0A564G1T8"/>
<keyword evidence="12" id="KW-1185">Reference proteome</keyword>
<gene>
    <name evidence="10" type="primary">fecD</name>
    <name evidence="9" type="ORF">IFDJLNFL_4353</name>
    <name evidence="10" type="ORF">MTDSW087_03626</name>
</gene>
<keyword evidence="3" id="KW-0813">Transport</keyword>
<evidence type="ECO:0000256" key="8">
    <source>
        <dbReference type="SAM" id="Phobius"/>
    </source>
</evidence>
<evidence type="ECO:0000313" key="12">
    <source>
        <dbReference type="Proteomes" id="UP001055303"/>
    </source>
</evidence>
<evidence type="ECO:0000256" key="7">
    <source>
        <dbReference type="ARBA" id="ARBA00023136"/>
    </source>
</evidence>
<dbReference type="RefSeq" id="WP_144766268.1">
    <property type="nucleotide sequence ID" value="NZ_BPQI01000149.1"/>
</dbReference>
<dbReference type="Proteomes" id="UP001055303">
    <property type="component" value="Unassembled WGS sequence"/>
</dbReference>
<dbReference type="GO" id="GO:0005886">
    <property type="term" value="C:plasma membrane"/>
    <property type="evidence" value="ECO:0007669"/>
    <property type="project" value="UniProtKB-SubCell"/>
</dbReference>
<dbReference type="SUPFAM" id="SSF81345">
    <property type="entry name" value="ABC transporter involved in vitamin B12 uptake, BtuC"/>
    <property type="match status" value="1"/>
</dbReference>
<feature type="transmembrane region" description="Helical" evidence="8">
    <location>
        <begin position="74"/>
        <end position="94"/>
    </location>
</feature>
<protein>
    <submittedName>
        <fullName evidence="10">Fe(3+) dicitrate transport system permease protein FecD</fullName>
    </submittedName>
</protein>
<feature type="transmembrane region" description="Helical" evidence="8">
    <location>
        <begin position="132"/>
        <end position="153"/>
    </location>
</feature>
<comment type="subcellular location">
    <subcellularLocation>
        <location evidence="1">Cell membrane</location>
        <topology evidence="1">Multi-pass membrane protein</topology>
    </subcellularLocation>
</comment>
<dbReference type="Proteomes" id="UP000401717">
    <property type="component" value="Unassembled WGS sequence"/>
</dbReference>
<feature type="transmembrane region" description="Helical" evidence="8">
    <location>
        <begin position="322"/>
        <end position="341"/>
    </location>
</feature>
<evidence type="ECO:0000256" key="5">
    <source>
        <dbReference type="ARBA" id="ARBA00022692"/>
    </source>
</evidence>
<feature type="transmembrane region" description="Helical" evidence="8">
    <location>
        <begin position="160"/>
        <end position="181"/>
    </location>
</feature>
<feature type="transmembrane region" description="Helical" evidence="8">
    <location>
        <begin position="295"/>
        <end position="316"/>
    </location>
</feature>
<evidence type="ECO:0000313" key="9">
    <source>
        <dbReference type="EMBL" id="GJD58433.1"/>
    </source>
</evidence>
<keyword evidence="5 8" id="KW-0812">Transmembrane</keyword>
<dbReference type="Pfam" id="PF01032">
    <property type="entry name" value="FecCD"/>
    <property type="match status" value="1"/>
</dbReference>
<dbReference type="EMBL" id="CABFVH010000025">
    <property type="protein sequence ID" value="VUF13918.1"/>
    <property type="molecule type" value="Genomic_DNA"/>
</dbReference>
<proteinExistence type="inferred from homology"/>
<accession>A0A564G1T8</accession>
<keyword evidence="7 8" id="KW-0472">Membrane</keyword>
<evidence type="ECO:0000256" key="2">
    <source>
        <dbReference type="ARBA" id="ARBA00007935"/>
    </source>
</evidence>